<dbReference type="InterPro" id="IPR050965">
    <property type="entry name" value="UPF0336/Enoyl-CoA_hydratase"/>
</dbReference>
<reference evidence="3" key="1">
    <citation type="submission" date="2016-11" db="EMBL/GenBank/DDBJ databases">
        <authorList>
            <person name="Varghese N."/>
            <person name="Submissions S."/>
        </authorList>
    </citation>
    <scope>NUCLEOTIDE SEQUENCE [LARGE SCALE GENOMIC DNA]</scope>
    <source>
        <strain evidence="3">USBA-503</strain>
    </source>
</reference>
<evidence type="ECO:0000313" key="3">
    <source>
        <dbReference type="Proteomes" id="UP000184016"/>
    </source>
</evidence>
<dbReference type="InterPro" id="IPR029069">
    <property type="entry name" value="HotDog_dom_sf"/>
</dbReference>
<dbReference type="CDD" id="cd03441">
    <property type="entry name" value="R_hydratase_like"/>
    <property type="match status" value="1"/>
</dbReference>
<evidence type="ECO:0000259" key="1">
    <source>
        <dbReference type="Pfam" id="PF13452"/>
    </source>
</evidence>
<dbReference type="RefSeq" id="WP_072874371.1">
    <property type="nucleotide sequence ID" value="NZ_FRAF01000015.1"/>
</dbReference>
<accession>A0A1M6T0D4</accession>
<keyword evidence="3" id="KW-1185">Reference proteome</keyword>
<sequence length="146" mass="16033">MSSLQDMVGVSSQPVKNEVEKGAIRKFAEAIGDDDPVYRDEEAAKKAGFPAIPVPPTFSRTFDYGEIPGLEMPKAGLIHGEQRFTYHKPIYAGDVVFCSRKLLKVRESSGRLGSMTFYMFEAEVRNSAGELLLVENSTVIRTGGAK</sequence>
<dbReference type="OrthoDB" id="160199at2"/>
<dbReference type="Gene3D" id="3.10.129.10">
    <property type="entry name" value="Hotdog Thioesterase"/>
    <property type="match status" value="1"/>
</dbReference>
<dbReference type="Pfam" id="PF13452">
    <property type="entry name" value="FAS1_DH_region"/>
    <property type="match status" value="1"/>
</dbReference>
<dbReference type="AlphaFoldDB" id="A0A1M6T0D4"/>
<dbReference type="GO" id="GO:0006633">
    <property type="term" value="P:fatty acid biosynthetic process"/>
    <property type="evidence" value="ECO:0007669"/>
    <property type="project" value="TreeGrafter"/>
</dbReference>
<dbReference type="PANTHER" id="PTHR43437">
    <property type="entry name" value="HYDROXYACYL-THIOESTER DEHYDRATASE TYPE 2, MITOCHONDRIAL-RELATED"/>
    <property type="match status" value="1"/>
</dbReference>
<dbReference type="PIRSF" id="PIRSF018072">
    <property type="entry name" value="UCP018072"/>
    <property type="match status" value="1"/>
</dbReference>
<evidence type="ECO:0000313" key="2">
    <source>
        <dbReference type="EMBL" id="SHK50370.1"/>
    </source>
</evidence>
<dbReference type="InterPro" id="IPR039569">
    <property type="entry name" value="FAS1-like_DH_region"/>
</dbReference>
<dbReference type="Proteomes" id="UP000184016">
    <property type="component" value="Unassembled WGS sequence"/>
</dbReference>
<dbReference type="EMBL" id="FRAF01000015">
    <property type="protein sequence ID" value="SHK50370.1"/>
    <property type="molecule type" value="Genomic_DNA"/>
</dbReference>
<dbReference type="SUPFAM" id="SSF54637">
    <property type="entry name" value="Thioesterase/thiol ester dehydrase-isomerase"/>
    <property type="match status" value="1"/>
</dbReference>
<feature type="domain" description="FAS1-like dehydratase" evidence="1">
    <location>
        <begin position="7"/>
        <end position="131"/>
    </location>
</feature>
<dbReference type="InterPro" id="IPR016709">
    <property type="entry name" value="HadA-like"/>
</dbReference>
<dbReference type="PANTHER" id="PTHR43437:SF3">
    <property type="entry name" value="HYDROXYACYL-THIOESTER DEHYDRATASE TYPE 2, MITOCHONDRIAL"/>
    <property type="match status" value="1"/>
</dbReference>
<proteinExistence type="predicted"/>
<dbReference type="GO" id="GO:0019171">
    <property type="term" value="F:(3R)-hydroxyacyl-[acyl-carrier-protein] dehydratase activity"/>
    <property type="evidence" value="ECO:0007669"/>
    <property type="project" value="TreeGrafter"/>
</dbReference>
<gene>
    <name evidence="2" type="ORF">SAMN05443507_11530</name>
</gene>
<protein>
    <submittedName>
        <fullName evidence="2">Acyl dehydratase</fullName>
    </submittedName>
</protein>
<organism evidence="2 3">
    <name type="scientific">Alicyclobacillus tolerans</name>
    <dbReference type="NCBI Taxonomy" id="90970"/>
    <lineage>
        <taxon>Bacteria</taxon>
        <taxon>Bacillati</taxon>
        <taxon>Bacillota</taxon>
        <taxon>Bacilli</taxon>
        <taxon>Bacillales</taxon>
        <taxon>Alicyclobacillaceae</taxon>
        <taxon>Alicyclobacillus</taxon>
    </lineage>
</organism>
<name>A0A1M6T0D4_9BACL</name>
<dbReference type="STRING" id="1830138.SAMN05443507_11530"/>